<keyword evidence="2" id="KW-1185">Reference proteome</keyword>
<dbReference type="AlphaFoldDB" id="A0A7W9BHU4"/>
<reference evidence="1 2" key="1">
    <citation type="submission" date="2020-08" db="EMBL/GenBank/DDBJ databases">
        <title>Genomic Encyclopedia of Type Strains, Phase IV (KMG-IV): sequencing the most valuable type-strain genomes for metagenomic binning, comparative biology and taxonomic classification.</title>
        <authorList>
            <person name="Goeker M."/>
        </authorList>
    </citation>
    <scope>NUCLEOTIDE SEQUENCE [LARGE SCALE GENOMIC DNA]</scope>
    <source>
        <strain evidence="1 2">DSM 101064</strain>
    </source>
</reference>
<protein>
    <recommendedName>
        <fullName evidence="3">Sulfotransferase family protein</fullName>
    </recommendedName>
</protein>
<dbReference type="EMBL" id="JACIJM010000001">
    <property type="protein sequence ID" value="MBB5720711.1"/>
    <property type="molecule type" value="Genomic_DNA"/>
</dbReference>
<dbReference type="SUPFAM" id="SSF52540">
    <property type="entry name" value="P-loop containing nucleoside triphosphate hydrolases"/>
    <property type="match status" value="1"/>
</dbReference>
<dbReference type="RefSeq" id="WP_183524507.1">
    <property type="nucleotide sequence ID" value="NZ_JACIJM010000001.1"/>
</dbReference>
<accession>A0A7W9BHU4</accession>
<dbReference type="Proteomes" id="UP000535415">
    <property type="component" value="Unassembled WGS sequence"/>
</dbReference>
<evidence type="ECO:0000313" key="1">
    <source>
        <dbReference type="EMBL" id="MBB5720711.1"/>
    </source>
</evidence>
<comment type="caution">
    <text evidence="1">The sequence shown here is derived from an EMBL/GenBank/DDBJ whole genome shotgun (WGS) entry which is preliminary data.</text>
</comment>
<gene>
    <name evidence="1" type="ORF">FHS72_000315</name>
</gene>
<evidence type="ECO:0008006" key="3">
    <source>
        <dbReference type="Google" id="ProtNLM"/>
    </source>
</evidence>
<proteinExistence type="predicted"/>
<sequence length="295" mass="31871">MTSQTLPTTIVLHLGAHKTASTHLQHAITAALPIDGVTFAGPQALRGVGKSLPELFGFPFDPDSATASDLPPQAALMALADGADRLVLSEETFAGKLQRGWGRIPTPLYFTAPGRVVQLARAFAEAGGPAIDLCLGIRNPTGYLGSAYSQILSGNRAVLPDKFKEHNPFTVVDWADYVQRLRACKGVRSLTVWRYEDYADLFPAICTAMVGTPDVTPLDERIQPRLSEQAVDTILLAKQWTGAAFKREAAEALPTTASNPPYDLYDAQTHTASRAFYADQCRAIAAMPDVTFLQK</sequence>
<organism evidence="1 2">
    <name type="scientific">Yoonia ponticola</name>
    <dbReference type="NCBI Taxonomy" id="1524255"/>
    <lineage>
        <taxon>Bacteria</taxon>
        <taxon>Pseudomonadati</taxon>
        <taxon>Pseudomonadota</taxon>
        <taxon>Alphaproteobacteria</taxon>
        <taxon>Rhodobacterales</taxon>
        <taxon>Paracoccaceae</taxon>
        <taxon>Yoonia</taxon>
    </lineage>
</organism>
<evidence type="ECO:0000313" key="2">
    <source>
        <dbReference type="Proteomes" id="UP000535415"/>
    </source>
</evidence>
<dbReference type="InterPro" id="IPR027417">
    <property type="entry name" value="P-loop_NTPase"/>
</dbReference>
<name>A0A7W9BHU4_9RHOB</name>